<evidence type="ECO:0000313" key="2">
    <source>
        <dbReference type="Proteomes" id="UP000002572"/>
    </source>
</evidence>
<evidence type="ECO:0000313" key="1">
    <source>
        <dbReference type="EMBL" id="ADU66651.1"/>
    </source>
</evidence>
<dbReference type="EMBL" id="CP002432">
    <property type="protein sequence ID" value="ADU66651.1"/>
    <property type="molecule type" value="Genomic_DNA"/>
</dbReference>
<proteinExistence type="predicted"/>
<dbReference type="eggNOG" id="COG0614">
    <property type="taxonomic scope" value="Bacteria"/>
</dbReference>
<organism evidence="1 2">
    <name type="scientific">Desulfurispirillum indicum (strain ATCC BAA-1389 / DSM 22839 / S5)</name>
    <dbReference type="NCBI Taxonomy" id="653733"/>
    <lineage>
        <taxon>Bacteria</taxon>
        <taxon>Pseudomonadati</taxon>
        <taxon>Chrysiogenota</taxon>
        <taxon>Chrysiogenia</taxon>
        <taxon>Chrysiogenales</taxon>
        <taxon>Chrysiogenaceae</taxon>
        <taxon>Desulfurispirillum</taxon>
    </lineage>
</organism>
<dbReference type="InParanoid" id="E6W225"/>
<dbReference type="OrthoDB" id="9798792at2"/>
<dbReference type="Proteomes" id="UP000002572">
    <property type="component" value="Chromosome"/>
</dbReference>
<dbReference type="RefSeq" id="WP_013506531.1">
    <property type="nucleotide sequence ID" value="NC_014836.1"/>
</dbReference>
<protein>
    <recommendedName>
        <fullName evidence="3">GxxExxY protein</fullName>
    </recommendedName>
</protein>
<sequence>MNDLLLEEESYAIRGAVFEVYREMGCGFLETVYQECLETELSARGIPFTAQPELRLHYKGQLLRQVYKPDFICYEQIVLELKAVKEVLSEHKAQIINYLQATNLRLGLLVNFGSSPKVQVERFVR</sequence>
<dbReference type="Pfam" id="PF13366">
    <property type="entry name" value="PDDEXK_3"/>
    <property type="match status" value="1"/>
</dbReference>
<keyword evidence="2" id="KW-1185">Reference proteome</keyword>
<dbReference type="KEGG" id="din:Selin_1924"/>
<accession>E6W225</accession>
<evidence type="ECO:0008006" key="3">
    <source>
        <dbReference type="Google" id="ProtNLM"/>
    </source>
</evidence>
<dbReference type="InterPro" id="IPR026350">
    <property type="entry name" value="GxxExxY"/>
</dbReference>
<dbReference type="AlphaFoldDB" id="E6W225"/>
<reference evidence="1 2" key="1">
    <citation type="submission" date="2010-12" db="EMBL/GenBank/DDBJ databases">
        <title>Complete sequence of Desulfurispirillum indicum S5.</title>
        <authorList>
            <consortium name="US DOE Joint Genome Institute"/>
            <person name="Lucas S."/>
            <person name="Copeland A."/>
            <person name="Lapidus A."/>
            <person name="Cheng J.-F."/>
            <person name="Goodwin L."/>
            <person name="Pitluck S."/>
            <person name="Chertkov O."/>
            <person name="Held B."/>
            <person name="Detter J.C."/>
            <person name="Han C."/>
            <person name="Tapia R."/>
            <person name="Land M."/>
            <person name="Hauser L."/>
            <person name="Kyrpides N."/>
            <person name="Ivanova N."/>
            <person name="Mikhailova N."/>
            <person name="Haggblom M."/>
            <person name="Rauschenbach I."/>
            <person name="Bini E."/>
            <person name="Woyke T."/>
        </authorList>
    </citation>
    <scope>NUCLEOTIDE SEQUENCE [LARGE SCALE GENOMIC DNA]</scope>
    <source>
        <strain evidence="2">ATCC BAA-1389 / DSM 22839 / S5</strain>
    </source>
</reference>
<dbReference type="STRING" id="653733.Selin_1924"/>
<gene>
    <name evidence="1" type="ordered locus">Selin_1924</name>
</gene>
<dbReference type="NCBIfam" id="TIGR04256">
    <property type="entry name" value="GxxExxY"/>
    <property type="match status" value="1"/>
</dbReference>
<dbReference type="HOGENOM" id="CLU_134960_0_0_0"/>
<name>E6W225_DESIS</name>